<gene>
    <name evidence="2" type="ORF">GCM10023147_01350</name>
</gene>
<evidence type="ECO:0000313" key="2">
    <source>
        <dbReference type="EMBL" id="GAA4382930.1"/>
    </source>
</evidence>
<dbReference type="InterPro" id="IPR005247">
    <property type="entry name" value="YbhB_YbcL/LppC-like"/>
</dbReference>
<keyword evidence="3" id="KW-1185">Reference proteome</keyword>
<dbReference type="Gene3D" id="3.90.280.10">
    <property type="entry name" value="PEBP-like"/>
    <property type="match status" value="1"/>
</dbReference>
<comment type="similarity">
    <text evidence="1">Belongs to the UPF0098 family.</text>
</comment>
<dbReference type="GO" id="GO:0004860">
    <property type="term" value="F:protein kinase inhibitor activity"/>
    <property type="evidence" value="ECO:0007669"/>
    <property type="project" value="UniProtKB-KW"/>
</dbReference>
<dbReference type="Proteomes" id="UP001500635">
    <property type="component" value="Unassembled WGS sequence"/>
</dbReference>
<dbReference type="InterPro" id="IPR008914">
    <property type="entry name" value="PEBP"/>
</dbReference>
<reference evidence="3" key="1">
    <citation type="journal article" date="2019" name="Int. J. Syst. Evol. Microbiol.">
        <title>The Global Catalogue of Microorganisms (GCM) 10K type strain sequencing project: providing services to taxonomists for standard genome sequencing and annotation.</title>
        <authorList>
            <consortium name="The Broad Institute Genomics Platform"/>
            <consortium name="The Broad Institute Genome Sequencing Center for Infectious Disease"/>
            <person name="Wu L."/>
            <person name="Ma J."/>
        </authorList>
    </citation>
    <scope>NUCLEOTIDE SEQUENCE [LARGE SCALE GENOMIC DNA]</scope>
    <source>
        <strain evidence="3">JCM 17688</strain>
    </source>
</reference>
<dbReference type="InterPro" id="IPR036610">
    <property type="entry name" value="PEBP-like_sf"/>
</dbReference>
<evidence type="ECO:0000313" key="3">
    <source>
        <dbReference type="Proteomes" id="UP001500635"/>
    </source>
</evidence>
<keyword evidence="2" id="KW-0649">Protein kinase inhibitor</keyword>
<protein>
    <submittedName>
        <fullName evidence="2">YbhB/YbcL family Raf kinase inhibitor-like protein</fullName>
    </submittedName>
</protein>
<dbReference type="EMBL" id="BAABFR010000001">
    <property type="protein sequence ID" value="GAA4382930.1"/>
    <property type="molecule type" value="Genomic_DNA"/>
</dbReference>
<proteinExistence type="inferred from homology"/>
<dbReference type="CDD" id="cd00865">
    <property type="entry name" value="PEBP_bact_arch"/>
    <property type="match status" value="1"/>
</dbReference>
<comment type="caution">
    <text evidence="2">The sequence shown here is derived from an EMBL/GenBank/DDBJ whole genome shotgun (WGS) entry which is preliminary data.</text>
</comment>
<dbReference type="Pfam" id="PF01161">
    <property type="entry name" value="PBP"/>
    <property type="match status" value="1"/>
</dbReference>
<accession>A0ABP8J0W8</accession>
<name>A0ABP8J0W8_9ACTN</name>
<evidence type="ECO:0000256" key="1">
    <source>
        <dbReference type="ARBA" id="ARBA00007120"/>
    </source>
</evidence>
<dbReference type="SUPFAM" id="SSF49777">
    <property type="entry name" value="PEBP-like"/>
    <property type="match status" value="1"/>
</dbReference>
<sequence>MTLLGTLLRNQRARDARSAWNLPGLQGPDLLTVTSSRFEHGGTIPHEHAGKRVGGLDVSPDLTWSAPPPETTALLLAVEDLDAPILPTPAVHCLALIDPARLDVAGHLPPGALSARAPAAGVRILRSTVGRGYHGPEPLKGHGPHRYTFELFALTTEDGEALAHGGAPIDRARPRIVLSSITAPVTARGRLTGVAER</sequence>
<organism evidence="2 3">
    <name type="scientific">Tsukamurella soli</name>
    <dbReference type="NCBI Taxonomy" id="644556"/>
    <lineage>
        <taxon>Bacteria</taxon>
        <taxon>Bacillati</taxon>
        <taxon>Actinomycetota</taxon>
        <taxon>Actinomycetes</taxon>
        <taxon>Mycobacteriales</taxon>
        <taxon>Tsukamurellaceae</taxon>
        <taxon>Tsukamurella</taxon>
    </lineage>
</organism>
<dbReference type="RefSeq" id="WP_344989432.1">
    <property type="nucleotide sequence ID" value="NZ_BAABFR010000001.1"/>
</dbReference>